<dbReference type="EMBL" id="PVEP01000001">
    <property type="protein sequence ID" value="PQV59246.1"/>
    <property type="molecule type" value="Genomic_DNA"/>
</dbReference>
<feature type="domain" description="GIY-YIG" evidence="1">
    <location>
        <begin position="203"/>
        <end position="290"/>
    </location>
</feature>
<dbReference type="InterPro" id="IPR000305">
    <property type="entry name" value="GIY-YIG_endonuc"/>
</dbReference>
<dbReference type="Pfam" id="PF01541">
    <property type="entry name" value="GIY-YIG"/>
    <property type="match status" value="1"/>
</dbReference>
<evidence type="ECO:0000259" key="1">
    <source>
        <dbReference type="PROSITE" id="PS50164"/>
    </source>
</evidence>
<dbReference type="Proteomes" id="UP000238338">
    <property type="component" value="Unassembled WGS sequence"/>
</dbReference>
<accession>A0A2S8SEL4</accession>
<reference evidence="2 3" key="1">
    <citation type="submission" date="2018-02" db="EMBL/GenBank/DDBJ databases">
        <title>Genomic Encyclopedia of Archaeal and Bacterial Type Strains, Phase II (KMG-II): from individual species to whole genera.</title>
        <authorList>
            <person name="Goeker M."/>
        </authorList>
    </citation>
    <scope>NUCLEOTIDE SEQUENCE [LARGE SCALE GENOMIC DNA]</scope>
    <source>
        <strain evidence="2 3">DSM 18921</strain>
    </source>
</reference>
<evidence type="ECO:0000313" key="2">
    <source>
        <dbReference type="EMBL" id="PQV59246.1"/>
    </source>
</evidence>
<keyword evidence="3" id="KW-1185">Reference proteome</keyword>
<proteinExistence type="predicted"/>
<dbReference type="OrthoDB" id="89044at2"/>
<evidence type="ECO:0000313" key="3">
    <source>
        <dbReference type="Proteomes" id="UP000238338"/>
    </source>
</evidence>
<dbReference type="InterPro" id="IPR035901">
    <property type="entry name" value="GIY-YIG_endonuc_sf"/>
</dbReference>
<dbReference type="PROSITE" id="PS50164">
    <property type="entry name" value="GIY_YIG"/>
    <property type="match status" value="1"/>
</dbReference>
<sequence length="293" mass="33176">MLFNSALSEAGVAPETVAIILHKTNLPRFRQVLPWLVENRPDLFDAYQSVHSDSATSTLRRRDHAASFVPNGSGTLVFAGLYRKIAAELVPTAELYSDPRFVELERDYGAVDTAPTRHIAERQEQYRFVFRLCPELSDLRGRLVIKSPPGRTYTRLAERLDAEIFALLPEPVFSAPVPDWRDLVLSAAEVRLLPASWRARLSEWRGIYLILDETDGGRYVGSAYGEANIYGRWRAHVSGEQGVTAELGHRKTSALRFSLLERLGPDTSMEDVVARETQWKKRLHTIEFGLNRQ</sequence>
<dbReference type="CDD" id="cd10446">
    <property type="entry name" value="GIY-YIG_unchar_1"/>
    <property type="match status" value="1"/>
</dbReference>
<comment type="caution">
    <text evidence="2">The sequence shown here is derived from an EMBL/GenBank/DDBJ whole genome shotgun (WGS) entry which is preliminary data.</text>
</comment>
<dbReference type="RefSeq" id="WP_105513432.1">
    <property type="nucleotide sequence ID" value="NZ_PVEP01000001.1"/>
</dbReference>
<dbReference type="SUPFAM" id="SSF82771">
    <property type="entry name" value="GIY-YIG endonuclease"/>
    <property type="match status" value="1"/>
</dbReference>
<gene>
    <name evidence="2" type="ORF">LX70_01070</name>
</gene>
<dbReference type="Gene3D" id="3.40.1440.10">
    <property type="entry name" value="GIY-YIG endonuclease"/>
    <property type="match status" value="1"/>
</dbReference>
<organism evidence="2 3">
    <name type="scientific">Albidovulum denitrificans</name>
    <dbReference type="NCBI Taxonomy" id="404881"/>
    <lineage>
        <taxon>Bacteria</taxon>
        <taxon>Pseudomonadati</taxon>
        <taxon>Pseudomonadota</taxon>
        <taxon>Alphaproteobacteria</taxon>
        <taxon>Rhodobacterales</taxon>
        <taxon>Paracoccaceae</taxon>
        <taxon>Albidovulum</taxon>
    </lineage>
</organism>
<protein>
    <submittedName>
        <fullName evidence="2">GIY-YIG catalytic domain-containing protein</fullName>
    </submittedName>
</protein>
<name>A0A2S8SEL4_9RHOB</name>
<dbReference type="AlphaFoldDB" id="A0A2S8SEL4"/>